<proteinExistence type="predicted"/>
<gene>
    <name evidence="1" type="ORF">KO493_03060</name>
</gene>
<accession>A0ACC5U634</accession>
<dbReference type="EMBL" id="JAHKPD010000008">
    <property type="protein sequence ID" value="MBU2949675.1"/>
    <property type="molecule type" value="Genomic_DNA"/>
</dbReference>
<keyword evidence="2" id="KW-1185">Reference proteome</keyword>
<organism evidence="1 2">
    <name type="scientific">Pseudotamlana agarivorans</name>
    <dbReference type="NCBI Taxonomy" id="481183"/>
    <lineage>
        <taxon>Bacteria</taxon>
        <taxon>Pseudomonadati</taxon>
        <taxon>Bacteroidota</taxon>
        <taxon>Flavobacteriia</taxon>
        <taxon>Flavobacteriales</taxon>
        <taxon>Flavobacteriaceae</taxon>
        <taxon>Pseudotamlana</taxon>
    </lineage>
</organism>
<dbReference type="Proteomes" id="UP001647509">
    <property type="component" value="Unassembled WGS sequence"/>
</dbReference>
<sequence>MHHLFKISFLIVFLNFSYSNGQSKKQIEINDIFPWCVVSFDALERQPQDRISMLKAMGFSKYGYNWREEHLDYIQEEFALAKENDMDIESIFLWLNAKRDSIGKLSPLNKALLAKLKAVENKPDIWLSFSDNYFKNLSQEDALNRAINYITFIKEKTDALGVDLALYNHSGWFGNTDNQVEIIKRLPDFNLKIVYNFHHAQEDLDDYKHVFKNIKPYLTCVNLNGLRKDGPKILTLGEGNYEYPMIKNLLDLGYDGPWGVLGHIKTEDVEQVLKRNMAGIQMINEKLMQEED</sequence>
<name>A0ACC5U634_9FLAO</name>
<reference evidence="1" key="1">
    <citation type="submission" date="2021-05" db="EMBL/GenBank/DDBJ databases">
        <title>Draft genomes of bacteria isolated from model marine particles.</title>
        <authorList>
            <person name="Datta M.S."/>
            <person name="Schwartzman J.A."/>
            <person name="Enke T.N."/>
            <person name="Saavedra J."/>
            <person name="Cermak N."/>
            <person name="Cordero O.X."/>
        </authorList>
    </citation>
    <scope>NUCLEOTIDE SEQUENCE</scope>
    <source>
        <strain evidence="1">I2M19</strain>
    </source>
</reference>
<protein>
    <submittedName>
        <fullName evidence="1">Sugar phosphate isomerase/epimerase</fullName>
    </submittedName>
</protein>
<evidence type="ECO:0000313" key="2">
    <source>
        <dbReference type="Proteomes" id="UP001647509"/>
    </source>
</evidence>
<evidence type="ECO:0000313" key="1">
    <source>
        <dbReference type="EMBL" id="MBU2949675.1"/>
    </source>
</evidence>
<keyword evidence="1" id="KW-0413">Isomerase</keyword>
<comment type="caution">
    <text evidence="1">The sequence shown here is derived from an EMBL/GenBank/DDBJ whole genome shotgun (WGS) entry which is preliminary data.</text>
</comment>